<dbReference type="Pfam" id="PF00672">
    <property type="entry name" value="HAMP"/>
    <property type="match status" value="1"/>
</dbReference>
<name>C6BT80_MARSD</name>
<proteinExistence type="inferred from homology"/>
<evidence type="ECO:0000256" key="6">
    <source>
        <dbReference type="SAM" id="MobiDB-lite"/>
    </source>
</evidence>
<dbReference type="SMART" id="SM00283">
    <property type="entry name" value="MA"/>
    <property type="match status" value="1"/>
</dbReference>
<dbReference type="Proteomes" id="UP000002601">
    <property type="component" value="Chromosome"/>
</dbReference>
<dbReference type="InterPro" id="IPR004089">
    <property type="entry name" value="MCPsignal_dom"/>
</dbReference>
<evidence type="ECO:0000313" key="10">
    <source>
        <dbReference type="EMBL" id="ACS81561.1"/>
    </source>
</evidence>
<keyword evidence="5" id="KW-0175">Coiled coil</keyword>
<protein>
    <submittedName>
        <fullName evidence="10">Methyl-accepting chemotaxis sensory transducer</fullName>
    </submittedName>
</protein>
<dbReference type="InterPro" id="IPR003660">
    <property type="entry name" value="HAMP_dom"/>
</dbReference>
<evidence type="ECO:0000259" key="8">
    <source>
        <dbReference type="PROSITE" id="PS50111"/>
    </source>
</evidence>
<gene>
    <name evidence="10" type="ordered locus">Desal_3515</name>
</gene>
<dbReference type="GO" id="GO:0006935">
    <property type="term" value="P:chemotaxis"/>
    <property type="evidence" value="ECO:0007669"/>
    <property type="project" value="UniProtKB-ARBA"/>
</dbReference>
<evidence type="ECO:0000259" key="9">
    <source>
        <dbReference type="PROSITE" id="PS50885"/>
    </source>
</evidence>
<dbReference type="OrthoDB" id="9791237at2"/>
<dbReference type="FunFam" id="1.10.287.950:FF:000001">
    <property type="entry name" value="Methyl-accepting chemotaxis sensory transducer"/>
    <property type="match status" value="1"/>
</dbReference>
<evidence type="ECO:0000256" key="2">
    <source>
        <dbReference type="ARBA" id="ARBA00023224"/>
    </source>
</evidence>
<dbReference type="PROSITE" id="PS50885">
    <property type="entry name" value="HAMP"/>
    <property type="match status" value="1"/>
</dbReference>
<dbReference type="CDD" id="cd06225">
    <property type="entry name" value="HAMP"/>
    <property type="match status" value="1"/>
</dbReference>
<comment type="similarity">
    <text evidence="3">Belongs to the methyl-accepting chemotaxis (MCP) protein family.</text>
</comment>
<keyword evidence="2 4" id="KW-0807">Transducer</keyword>
<feature type="domain" description="Methyl-accepting transducer" evidence="8">
    <location>
        <begin position="467"/>
        <end position="703"/>
    </location>
</feature>
<dbReference type="RefSeq" id="WP_015853377.1">
    <property type="nucleotide sequence ID" value="NC_012881.1"/>
</dbReference>
<feature type="compositionally biased region" description="Low complexity" evidence="6">
    <location>
        <begin position="689"/>
        <end position="704"/>
    </location>
</feature>
<dbReference type="KEGG" id="dsa:Desal_3515"/>
<evidence type="ECO:0000256" key="3">
    <source>
        <dbReference type="ARBA" id="ARBA00029447"/>
    </source>
</evidence>
<feature type="transmembrane region" description="Helical" evidence="7">
    <location>
        <begin position="12"/>
        <end position="33"/>
    </location>
</feature>
<evidence type="ECO:0000256" key="5">
    <source>
        <dbReference type="SAM" id="Coils"/>
    </source>
</evidence>
<evidence type="ECO:0000256" key="4">
    <source>
        <dbReference type="PROSITE-ProRule" id="PRU00284"/>
    </source>
</evidence>
<feature type="coiled-coil region" evidence="5">
    <location>
        <begin position="301"/>
        <end position="328"/>
    </location>
</feature>
<dbReference type="PANTHER" id="PTHR32089:SF112">
    <property type="entry name" value="LYSOZYME-LIKE PROTEIN-RELATED"/>
    <property type="match status" value="1"/>
</dbReference>
<evidence type="ECO:0000313" key="11">
    <source>
        <dbReference type="Proteomes" id="UP000002601"/>
    </source>
</evidence>
<dbReference type="PROSITE" id="PS50111">
    <property type="entry name" value="CHEMOTAXIS_TRANSDUC_2"/>
    <property type="match status" value="1"/>
</dbReference>
<dbReference type="SMART" id="SM00304">
    <property type="entry name" value="HAMP"/>
    <property type="match status" value="1"/>
</dbReference>
<feature type="coiled-coil region" evidence="5">
    <location>
        <begin position="411"/>
        <end position="455"/>
    </location>
</feature>
<reference evidence="10 11" key="1">
    <citation type="submission" date="2009-06" db="EMBL/GenBank/DDBJ databases">
        <title>Complete sequence of Desulfovibrio salexigens DSM 2638.</title>
        <authorList>
            <consortium name="US DOE Joint Genome Institute"/>
            <person name="Lucas S."/>
            <person name="Copeland A."/>
            <person name="Lapidus A."/>
            <person name="Glavina del Rio T."/>
            <person name="Tice H."/>
            <person name="Bruce D."/>
            <person name="Goodwin L."/>
            <person name="Pitluck S."/>
            <person name="Munk A.C."/>
            <person name="Brettin T."/>
            <person name="Detter J.C."/>
            <person name="Han C."/>
            <person name="Tapia R."/>
            <person name="Larimer F."/>
            <person name="Land M."/>
            <person name="Hauser L."/>
            <person name="Kyrpides N."/>
            <person name="Anderson I."/>
            <person name="Wall J.D."/>
            <person name="Arkin A.P."/>
            <person name="Dehal P."/>
            <person name="Chivian D."/>
            <person name="Giles B."/>
            <person name="Hazen T.C."/>
        </authorList>
    </citation>
    <scope>NUCLEOTIDE SEQUENCE [LARGE SCALE GENOMIC DNA]</scope>
    <source>
        <strain evidence="11">ATCC 14822 / DSM 2638 / NCIMB 8403 / VKM B-1763</strain>
    </source>
</reference>
<dbReference type="Gene3D" id="6.10.340.10">
    <property type="match status" value="1"/>
</dbReference>
<dbReference type="CDD" id="cd11386">
    <property type="entry name" value="MCP_signal"/>
    <property type="match status" value="1"/>
</dbReference>
<dbReference type="SUPFAM" id="SSF58104">
    <property type="entry name" value="Methyl-accepting chemotaxis protein (MCP) signaling domain"/>
    <property type="match status" value="1"/>
</dbReference>
<organism evidence="10 11">
    <name type="scientific">Maridesulfovibrio salexigens (strain ATCC 14822 / DSM 2638 / NCIMB 8403 / VKM B-1763)</name>
    <name type="common">Desulfovibrio salexigens</name>
    <dbReference type="NCBI Taxonomy" id="526222"/>
    <lineage>
        <taxon>Bacteria</taxon>
        <taxon>Pseudomonadati</taxon>
        <taxon>Thermodesulfobacteriota</taxon>
        <taxon>Desulfovibrionia</taxon>
        <taxon>Desulfovibrionales</taxon>
        <taxon>Desulfovibrionaceae</taxon>
        <taxon>Maridesulfovibrio</taxon>
    </lineage>
</organism>
<keyword evidence="7" id="KW-1133">Transmembrane helix</keyword>
<dbReference type="AlphaFoldDB" id="C6BT80"/>
<dbReference type="GO" id="GO:0016020">
    <property type="term" value="C:membrane"/>
    <property type="evidence" value="ECO:0007669"/>
    <property type="project" value="UniProtKB-SubCell"/>
</dbReference>
<keyword evidence="11" id="KW-1185">Reference proteome</keyword>
<dbReference type="Gene3D" id="1.10.287.950">
    <property type="entry name" value="Methyl-accepting chemotaxis protein"/>
    <property type="match status" value="1"/>
</dbReference>
<keyword evidence="7" id="KW-0472">Membrane</keyword>
<feature type="transmembrane region" description="Helical" evidence="7">
    <location>
        <begin position="337"/>
        <end position="358"/>
    </location>
</feature>
<dbReference type="PANTHER" id="PTHR32089">
    <property type="entry name" value="METHYL-ACCEPTING CHEMOTAXIS PROTEIN MCPB"/>
    <property type="match status" value="1"/>
</dbReference>
<accession>C6BT80</accession>
<feature type="region of interest" description="Disordered" evidence="6">
    <location>
        <begin position="475"/>
        <end position="506"/>
    </location>
</feature>
<keyword evidence="7" id="KW-0812">Transmembrane</keyword>
<feature type="region of interest" description="Disordered" evidence="6">
    <location>
        <begin position="689"/>
        <end position="720"/>
    </location>
</feature>
<evidence type="ECO:0000256" key="1">
    <source>
        <dbReference type="ARBA" id="ARBA00004370"/>
    </source>
</evidence>
<dbReference type="STRING" id="526222.Desal_3515"/>
<feature type="domain" description="HAMP" evidence="9">
    <location>
        <begin position="361"/>
        <end position="419"/>
    </location>
</feature>
<dbReference type="GO" id="GO:0007165">
    <property type="term" value="P:signal transduction"/>
    <property type="evidence" value="ECO:0007669"/>
    <property type="project" value="UniProtKB-KW"/>
</dbReference>
<comment type="subcellular location">
    <subcellularLocation>
        <location evidence="1">Membrane</location>
    </subcellularLocation>
</comment>
<dbReference type="Pfam" id="PF00015">
    <property type="entry name" value="MCPsignal"/>
    <property type="match status" value="1"/>
</dbReference>
<sequence>MKYTFKLSHKIVAGMMVFLFCALCLGGVSIYTLQELTEKMEDRNNLDEIISIGMEAQSEALDWLTHREELSMKEKGAEPEVLQNYRKMSRSMNERLDAVASSGVDAQMVASIAALKSSFNSFDRGFQKFQGQFNDGVGHVKRLREISVEILGQAISLQKSIARTARKQDKNITILREQVLSQYGGQDYEQLARSLADSMDGLNELTAKQQAAAILLNKPLGFQEMAKDFILYKDAASGSGLIVDIEKVMGIDPDSSMGASYPQFAPLFNSGREARLFKSIVSLTGEYLDIFKAYYNTSLEMKKSMQSMEDAREKLTELESSIRTEQAESYNLLQQKAVYVVSVLGGVVALIGLLLILLSRVMIIKPLRRIIGEISMTSRNLEAGKGDLTHRIEQNGNGELGDLAGAYNGLMHVIEEDKKKVEEATAVAEREAQSAHEALAGLSEAQKEAEDARRQGVLDVVRNLEQIVSGLSNASEEISTNVEESSQRAREQQSSLSESTSALDQMTHSIQDVARSCSDAVVGAGEAMDTATKGAAMTGKAINSIFSVREQSEQLKENLNDMNVRVEDIGRIMSVVSDIADQTNLLALNAAIEAARAGDAGRGFAVVADEVRKLAEKTMDATRDVTLVVEAIQESSRTNVQSMEEAAQSVLDSTHLAEQAGDALEEIVSLVGGVTGQVRNISAAAEEQSVSSDQINSSSKSINQMAQMTTKSMDKTRKSAEDLSGLAAELRSLIDGLREECRTP</sequence>
<dbReference type="EMBL" id="CP001649">
    <property type="protein sequence ID" value="ACS81561.1"/>
    <property type="molecule type" value="Genomic_DNA"/>
</dbReference>
<dbReference type="eggNOG" id="COG0840">
    <property type="taxonomic scope" value="Bacteria"/>
</dbReference>
<dbReference type="HOGENOM" id="CLU_000445_107_27_7"/>
<evidence type="ECO:0000256" key="7">
    <source>
        <dbReference type="SAM" id="Phobius"/>
    </source>
</evidence>